<keyword evidence="4 6" id="KW-1133">Transmembrane helix</keyword>
<proteinExistence type="predicted"/>
<organism evidence="7 8">
    <name type="scientific">Marinomonas fungiae</name>
    <dbReference type="NCBI Taxonomy" id="1137284"/>
    <lineage>
        <taxon>Bacteria</taxon>
        <taxon>Pseudomonadati</taxon>
        <taxon>Pseudomonadota</taxon>
        <taxon>Gammaproteobacteria</taxon>
        <taxon>Oceanospirillales</taxon>
        <taxon>Oceanospirillaceae</taxon>
        <taxon>Marinomonas</taxon>
    </lineage>
</organism>
<keyword evidence="3 6" id="KW-0812">Transmembrane</keyword>
<evidence type="ECO:0000256" key="5">
    <source>
        <dbReference type="ARBA" id="ARBA00023136"/>
    </source>
</evidence>
<evidence type="ECO:0000256" key="2">
    <source>
        <dbReference type="ARBA" id="ARBA00022475"/>
    </source>
</evidence>
<dbReference type="PANTHER" id="PTHR30086:SF20">
    <property type="entry name" value="ARGININE EXPORTER PROTEIN ARGO-RELATED"/>
    <property type="match status" value="1"/>
</dbReference>
<feature type="transmembrane region" description="Helical" evidence="6">
    <location>
        <begin position="149"/>
        <end position="167"/>
    </location>
</feature>
<evidence type="ECO:0000256" key="4">
    <source>
        <dbReference type="ARBA" id="ARBA00022989"/>
    </source>
</evidence>
<protein>
    <submittedName>
        <fullName evidence="7">Threonine/homoserine/homoserine lactone efflux protein</fullName>
    </submittedName>
</protein>
<keyword evidence="5 6" id="KW-0472">Membrane</keyword>
<feature type="transmembrane region" description="Helical" evidence="6">
    <location>
        <begin position="40"/>
        <end position="64"/>
    </location>
</feature>
<keyword evidence="2" id="KW-1003">Cell membrane</keyword>
<dbReference type="Pfam" id="PF01810">
    <property type="entry name" value="LysE"/>
    <property type="match status" value="1"/>
</dbReference>
<feature type="transmembrane region" description="Helical" evidence="6">
    <location>
        <begin position="6"/>
        <end position="28"/>
    </location>
</feature>
<keyword evidence="8" id="KW-1185">Reference proteome</keyword>
<dbReference type="PIRSF" id="PIRSF006324">
    <property type="entry name" value="LeuE"/>
    <property type="match status" value="1"/>
</dbReference>
<sequence length="206" mass="22227">MTLESAITFFIAIFIFGITPGPGVFAIIAKSISHGVMKTVPLYAGMTCGDIMYLVMACFGLAAIAQQWEMVFIAIRYIGAAYLLYLGWKMWTAPVSIESGEVTENTRKQGWGAALQGFLISSSNPKVVLFYIAFLPTFMDVTVLQGHDIVLAALLAFVALMLGLTLISYSASQARRLMKSDRAMKRMNQGAGSIMAGAGAFLALRG</sequence>
<comment type="subcellular location">
    <subcellularLocation>
        <location evidence="1">Cell membrane</location>
        <topology evidence="1">Multi-pass membrane protein</topology>
    </subcellularLocation>
</comment>
<dbReference type="EMBL" id="CYHG01000002">
    <property type="protein sequence ID" value="CUB02964.1"/>
    <property type="molecule type" value="Genomic_DNA"/>
</dbReference>
<evidence type="ECO:0000313" key="8">
    <source>
        <dbReference type="Proteomes" id="UP000182769"/>
    </source>
</evidence>
<dbReference type="InterPro" id="IPR001123">
    <property type="entry name" value="LeuE-type"/>
</dbReference>
<gene>
    <name evidence="7" type="ORF">Ga0061065_102302</name>
</gene>
<dbReference type="RefSeq" id="WP_055461931.1">
    <property type="nucleotide sequence ID" value="NZ_CYHG01000002.1"/>
</dbReference>
<dbReference type="PANTHER" id="PTHR30086">
    <property type="entry name" value="ARGININE EXPORTER PROTEIN ARGO"/>
    <property type="match status" value="1"/>
</dbReference>
<name>A0A0K6IIN1_9GAMM</name>
<evidence type="ECO:0000256" key="3">
    <source>
        <dbReference type="ARBA" id="ARBA00022692"/>
    </source>
</evidence>
<dbReference type="AlphaFoldDB" id="A0A0K6IIN1"/>
<dbReference type="GO" id="GO:0015171">
    <property type="term" value="F:amino acid transmembrane transporter activity"/>
    <property type="evidence" value="ECO:0007669"/>
    <property type="project" value="TreeGrafter"/>
</dbReference>
<accession>A0A0K6IIN1</accession>
<dbReference type="Proteomes" id="UP000182769">
    <property type="component" value="Unassembled WGS sequence"/>
</dbReference>
<evidence type="ECO:0000313" key="7">
    <source>
        <dbReference type="EMBL" id="CUB02964.1"/>
    </source>
</evidence>
<evidence type="ECO:0000256" key="6">
    <source>
        <dbReference type="SAM" id="Phobius"/>
    </source>
</evidence>
<evidence type="ECO:0000256" key="1">
    <source>
        <dbReference type="ARBA" id="ARBA00004651"/>
    </source>
</evidence>
<feature type="transmembrane region" description="Helical" evidence="6">
    <location>
        <begin position="70"/>
        <end position="88"/>
    </location>
</feature>
<dbReference type="GO" id="GO:0005886">
    <property type="term" value="C:plasma membrane"/>
    <property type="evidence" value="ECO:0007669"/>
    <property type="project" value="UniProtKB-SubCell"/>
</dbReference>
<dbReference type="OrthoDB" id="9804822at2"/>
<reference evidence="8" key="1">
    <citation type="submission" date="2015-08" db="EMBL/GenBank/DDBJ databases">
        <authorList>
            <person name="Varghese N."/>
        </authorList>
    </citation>
    <scope>NUCLEOTIDE SEQUENCE [LARGE SCALE GENOMIC DNA]</scope>
    <source>
        <strain evidence="8">JCM 18476</strain>
    </source>
</reference>
<dbReference type="STRING" id="1137284.GCA_001418205_00808"/>